<evidence type="ECO:0000256" key="6">
    <source>
        <dbReference type="ARBA" id="ARBA00023004"/>
    </source>
</evidence>
<accession>S7PS06</accession>
<keyword evidence="6" id="KW-0408">Iron</keyword>
<evidence type="ECO:0000256" key="1">
    <source>
        <dbReference type="ARBA" id="ARBA00001965"/>
    </source>
</evidence>
<dbReference type="GO" id="GO:0018576">
    <property type="term" value="F:catechol 1,2-dioxygenase activity"/>
    <property type="evidence" value="ECO:0007669"/>
    <property type="project" value="InterPro"/>
</dbReference>
<dbReference type="STRING" id="670483.S7PS06"/>
<dbReference type="OrthoDB" id="5238185at2759"/>
<feature type="domain" description="Intradiol ring-cleavage dioxygenases" evidence="7">
    <location>
        <begin position="154"/>
        <end position="297"/>
    </location>
</feature>
<evidence type="ECO:0000259" key="7">
    <source>
        <dbReference type="Pfam" id="PF00775"/>
    </source>
</evidence>
<gene>
    <name evidence="9" type="ORF">GLOTRDRAFT_66709</name>
</gene>
<dbReference type="AlphaFoldDB" id="S7PS06"/>
<dbReference type="Proteomes" id="UP000030669">
    <property type="component" value="Unassembled WGS sequence"/>
</dbReference>
<reference evidence="9 10" key="1">
    <citation type="journal article" date="2012" name="Science">
        <title>The Paleozoic origin of enzymatic lignin decomposition reconstructed from 31 fungal genomes.</title>
        <authorList>
            <person name="Floudas D."/>
            <person name="Binder M."/>
            <person name="Riley R."/>
            <person name="Barry K."/>
            <person name="Blanchette R.A."/>
            <person name="Henrissat B."/>
            <person name="Martinez A.T."/>
            <person name="Otillar R."/>
            <person name="Spatafora J.W."/>
            <person name="Yadav J.S."/>
            <person name="Aerts A."/>
            <person name="Benoit I."/>
            <person name="Boyd A."/>
            <person name="Carlson A."/>
            <person name="Copeland A."/>
            <person name="Coutinho P.M."/>
            <person name="de Vries R.P."/>
            <person name="Ferreira P."/>
            <person name="Findley K."/>
            <person name="Foster B."/>
            <person name="Gaskell J."/>
            <person name="Glotzer D."/>
            <person name="Gorecki P."/>
            <person name="Heitman J."/>
            <person name="Hesse C."/>
            <person name="Hori C."/>
            <person name="Igarashi K."/>
            <person name="Jurgens J.A."/>
            <person name="Kallen N."/>
            <person name="Kersten P."/>
            <person name="Kohler A."/>
            <person name="Kuees U."/>
            <person name="Kumar T.K.A."/>
            <person name="Kuo A."/>
            <person name="LaButti K."/>
            <person name="Larrondo L.F."/>
            <person name="Lindquist E."/>
            <person name="Ling A."/>
            <person name="Lombard V."/>
            <person name="Lucas S."/>
            <person name="Lundell T."/>
            <person name="Martin R."/>
            <person name="McLaughlin D.J."/>
            <person name="Morgenstern I."/>
            <person name="Morin E."/>
            <person name="Murat C."/>
            <person name="Nagy L.G."/>
            <person name="Nolan M."/>
            <person name="Ohm R.A."/>
            <person name="Patyshakuliyeva A."/>
            <person name="Rokas A."/>
            <person name="Ruiz-Duenas F.J."/>
            <person name="Sabat G."/>
            <person name="Salamov A."/>
            <person name="Samejima M."/>
            <person name="Schmutz J."/>
            <person name="Slot J.C."/>
            <person name="St John F."/>
            <person name="Stenlid J."/>
            <person name="Sun H."/>
            <person name="Sun S."/>
            <person name="Syed K."/>
            <person name="Tsang A."/>
            <person name="Wiebenga A."/>
            <person name="Young D."/>
            <person name="Pisabarro A."/>
            <person name="Eastwood D.C."/>
            <person name="Martin F."/>
            <person name="Cullen D."/>
            <person name="Grigoriev I.V."/>
            <person name="Hibbett D.S."/>
        </authorList>
    </citation>
    <scope>NUCLEOTIDE SEQUENCE [LARGE SCALE GENOMIC DNA]</scope>
    <source>
        <strain evidence="9 10">ATCC 11539</strain>
    </source>
</reference>
<keyword evidence="3" id="KW-0479">Metal-binding</keyword>
<feature type="domain" description="Catechol dioxygenase N-terminal" evidence="8">
    <location>
        <begin position="57"/>
        <end position="129"/>
    </location>
</feature>
<dbReference type="GO" id="GO:0009712">
    <property type="term" value="P:catechol-containing compound metabolic process"/>
    <property type="evidence" value="ECO:0007669"/>
    <property type="project" value="InterPro"/>
</dbReference>
<dbReference type="PANTHER" id="PTHR33711">
    <property type="entry name" value="DIOXYGENASE, PUTATIVE (AFU_ORTHOLOGUE AFUA_2G02910)-RELATED"/>
    <property type="match status" value="1"/>
</dbReference>
<dbReference type="InterPro" id="IPR007535">
    <property type="entry name" value="Catechol_dOase_N"/>
</dbReference>
<evidence type="ECO:0000313" key="9">
    <source>
        <dbReference type="EMBL" id="EPQ50591.1"/>
    </source>
</evidence>
<dbReference type="Pfam" id="PF00775">
    <property type="entry name" value="Dioxygenase_C"/>
    <property type="match status" value="1"/>
</dbReference>
<dbReference type="PANTHER" id="PTHR33711:SF7">
    <property type="entry name" value="INTRADIOL RING-CLEAVAGE DIOXYGENASES DOMAIN-CONTAINING PROTEIN-RELATED"/>
    <property type="match status" value="1"/>
</dbReference>
<dbReference type="InterPro" id="IPR015889">
    <property type="entry name" value="Intradiol_dOase_core"/>
</dbReference>
<evidence type="ECO:0000256" key="5">
    <source>
        <dbReference type="ARBA" id="ARBA00023002"/>
    </source>
</evidence>
<keyword evidence="4 9" id="KW-0223">Dioxygenase</keyword>
<dbReference type="InterPro" id="IPR000627">
    <property type="entry name" value="Intradiol_dOase_C"/>
</dbReference>
<comment type="cofactor">
    <cofactor evidence="1">
        <name>Fe(3+)</name>
        <dbReference type="ChEBI" id="CHEBI:29034"/>
    </cofactor>
</comment>
<organism evidence="9 10">
    <name type="scientific">Gloeophyllum trabeum (strain ATCC 11539 / FP-39264 / Madison 617)</name>
    <name type="common">Brown rot fungus</name>
    <dbReference type="NCBI Taxonomy" id="670483"/>
    <lineage>
        <taxon>Eukaryota</taxon>
        <taxon>Fungi</taxon>
        <taxon>Dikarya</taxon>
        <taxon>Basidiomycota</taxon>
        <taxon>Agaricomycotina</taxon>
        <taxon>Agaricomycetes</taxon>
        <taxon>Gloeophyllales</taxon>
        <taxon>Gloeophyllaceae</taxon>
        <taxon>Gloeophyllum</taxon>
    </lineage>
</organism>
<dbReference type="EMBL" id="KB469314">
    <property type="protein sequence ID" value="EPQ50591.1"/>
    <property type="molecule type" value="Genomic_DNA"/>
</dbReference>
<proteinExistence type="inferred from homology"/>
<dbReference type="RefSeq" id="XP_007870869.1">
    <property type="nucleotide sequence ID" value="XM_007872678.1"/>
</dbReference>
<evidence type="ECO:0000259" key="8">
    <source>
        <dbReference type="Pfam" id="PF04444"/>
    </source>
</evidence>
<dbReference type="SUPFAM" id="SSF49482">
    <property type="entry name" value="Aromatic compound dioxygenase"/>
    <property type="match status" value="1"/>
</dbReference>
<sequence>MATEEQMKNPLLVGKAIRAQLEEEIPVDLPLDRDFREGSEYTITDHMQDLHTKLVKDPRTLELFSSMITHLHAFAREVRPTHDEWEKTITFLTRCGKESTEFKNEFICLSDVLGMSALIDELNHPKPLGCTDSCEEGPFWYTDMPELPSGCSIASSDTTGESMFFEATIKDTKGQPVKGAKVDLWQADGDGIYDVQEPEREEPNDRGRIIAEEDGSFCYRGVLPTAYPIPSDGPVGDLLRLLGRHPHRSSHIHFHLRAPGFDPLTTALYPSHSPFLGTDPVFATKKSLICDVYPESDPSRWAEMGFRDDEVRNGRVWVWKFNFVLATIDEVNALK</sequence>
<comment type="similarity">
    <text evidence="2">Belongs to the intradiol ring-cleavage dioxygenase family.</text>
</comment>
<name>S7PS06_GLOTA</name>
<keyword evidence="5" id="KW-0560">Oxidoreductase</keyword>
<dbReference type="Pfam" id="PF04444">
    <property type="entry name" value="Dioxygenase_N"/>
    <property type="match status" value="1"/>
</dbReference>
<protein>
    <submittedName>
        <fullName evidence="9">Aromatic compound dioxygenase</fullName>
    </submittedName>
</protein>
<dbReference type="GeneID" id="19307746"/>
<evidence type="ECO:0000313" key="10">
    <source>
        <dbReference type="Proteomes" id="UP000030669"/>
    </source>
</evidence>
<dbReference type="HOGENOM" id="CLU_046727_2_0_1"/>
<evidence type="ECO:0000256" key="4">
    <source>
        <dbReference type="ARBA" id="ARBA00022964"/>
    </source>
</evidence>
<dbReference type="GO" id="GO:0008199">
    <property type="term" value="F:ferric iron binding"/>
    <property type="evidence" value="ECO:0007669"/>
    <property type="project" value="InterPro"/>
</dbReference>
<evidence type="ECO:0000256" key="2">
    <source>
        <dbReference type="ARBA" id="ARBA00007825"/>
    </source>
</evidence>
<dbReference type="eggNOG" id="ENOG502QWDJ">
    <property type="taxonomic scope" value="Eukaryota"/>
</dbReference>
<evidence type="ECO:0000256" key="3">
    <source>
        <dbReference type="ARBA" id="ARBA00022723"/>
    </source>
</evidence>
<dbReference type="Gene3D" id="2.60.130.10">
    <property type="entry name" value="Aromatic compound dioxygenase"/>
    <property type="match status" value="1"/>
</dbReference>
<keyword evidence="10" id="KW-1185">Reference proteome</keyword>
<feature type="non-terminal residue" evidence="9">
    <location>
        <position position="335"/>
    </location>
</feature>
<dbReference type="InterPro" id="IPR050770">
    <property type="entry name" value="Intradiol_RC_Dioxygenase"/>
</dbReference>
<dbReference type="KEGG" id="gtr:GLOTRDRAFT_66709"/>